<organism evidence="1 2">
    <name type="scientific">Dryococelus australis</name>
    <dbReference type="NCBI Taxonomy" id="614101"/>
    <lineage>
        <taxon>Eukaryota</taxon>
        <taxon>Metazoa</taxon>
        <taxon>Ecdysozoa</taxon>
        <taxon>Arthropoda</taxon>
        <taxon>Hexapoda</taxon>
        <taxon>Insecta</taxon>
        <taxon>Pterygota</taxon>
        <taxon>Neoptera</taxon>
        <taxon>Polyneoptera</taxon>
        <taxon>Phasmatodea</taxon>
        <taxon>Verophasmatodea</taxon>
        <taxon>Anareolatae</taxon>
        <taxon>Phasmatidae</taxon>
        <taxon>Eurycanthinae</taxon>
        <taxon>Dryococelus</taxon>
    </lineage>
</organism>
<keyword evidence="2" id="KW-1185">Reference proteome</keyword>
<gene>
    <name evidence="1" type="ORF">PR048_018218</name>
</gene>
<dbReference type="CDD" id="cd09272">
    <property type="entry name" value="RNase_HI_RT_Ty1"/>
    <property type="match status" value="1"/>
</dbReference>
<accession>A0ABQ9HBN6</accession>
<protein>
    <submittedName>
        <fullName evidence="1">Uncharacterized protein</fullName>
    </submittedName>
</protein>
<evidence type="ECO:0000313" key="1">
    <source>
        <dbReference type="EMBL" id="KAJ8881732.1"/>
    </source>
</evidence>
<name>A0ABQ9HBN6_9NEOP</name>
<evidence type="ECO:0000313" key="2">
    <source>
        <dbReference type="Proteomes" id="UP001159363"/>
    </source>
</evidence>
<dbReference type="EMBL" id="JARBHB010000006">
    <property type="protein sequence ID" value="KAJ8881732.1"/>
    <property type="molecule type" value="Genomic_DNA"/>
</dbReference>
<sequence length="123" mass="14297">MLATRPDLCYTVLYFGRFHNCYANDHWLLLKTYTENPVLVFVKSNDVELKVHLYVDSDFASDSKHRKSVSSWVVKLNNIISWFSKKQTVVALSSNVAEYYALSQFMMECFFKSDLLLEVHGAE</sequence>
<dbReference type="PANTHER" id="PTHR11439">
    <property type="entry name" value="GAG-POL-RELATED RETROTRANSPOSON"/>
    <property type="match status" value="1"/>
</dbReference>
<dbReference type="Proteomes" id="UP001159363">
    <property type="component" value="Chromosome 5"/>
</dbReference>
<proteinExistence type="predicted"/>
<comment type="caution">
    <text evidence="1">The sequence shown here is derived from an EMBL/GenBank/DDBJ whole genome shotgun (WGS) entry which is preliminary data.</text>
</comment>
<reference evidence="1 2" key="1">
    <citation type="submission" date="2023-02" db="EMBL/GenBank/DDBJ databases">
        <title>LHISI_Scaffold_Assembly.</title>
        <authorList>
            <person name="Stuart O.P."/>
            <person name="Cleave R."/>
            <person name="Magrath M.J.L."/>
            <person name="Mikheyev A.S."/>
        </authorList>
    </citation>
    <scope>NUCLEOTIDE SEQUENCE [LARGE SCALE GENOMIC DNA]</scope>
    <source>
        <strain evidence="1">Daus_M_001</strain>
        <tissue evidence="1">Leg muscle</tissue>
    </source>
</reference>